<dbReference type="InterPro" id="IPR001357">
    <property type="entry name" value="BRCT_dom"/>
</dbReference>
<accession>W7AFW5</accession>
<dbReference type="GO" id="GO:0005634">
    <property type="term" value="C:nucleus"/>
    <property type="evidence" value="ECO:0007669"/>
    <property type="project" value="TreeGrafter"/>
</dbReference>
<evidence type="ECO:0000259" key="3">
    <source>
        <dbReference type="PROSITE" id="PS50173"/>
    </source>
</evidence>
<dbReference type="SUPFAM" id="SSF52113">
    <property type="entry name" value="BRCT domain"/>
    <property type="match status" value="1"/>
</dbReference>
<dbReference type="Gene3D" id="3.40.50.10190">
    <property type="entry name" value="BRCT domain"/>
    <property type="match status" value="1"/>
</dbReference>
<dbReference type="PROSITE" id="PS50173">
    <property type="entry name" value="UMUC"/>
    <property type="match status" value="1"/>
</dbReference>
<dbReference type="Gene3D" id="3.30.1490.100">
    <property type="entry name" value="DNA polymerase, Y-family, little finger domain"/>
    <property type="match status" value="1"/>
</dbReference>
<dbReference type="InterPro" id="IPR036775">
    <property type="entry name" value="DNA_pol_Y-fam_lit_finger_sf"/>
</dbReference>
<feature type="region of interest" description="Disordered" evidence="1">
    <location>
        <begin position="911"/>
        <end position="930"/>
    </location>
</feature>
<dbReference type="PANTHER" id="PTHR45990:SF1">
    <property type="entry name" value="DNA REPAIR PROTEIN REV1"/>
    <property type="match status" value="1"/>
</dbReference>
<feature type="compositionally biased region" description="Low complexity" evidence="1">
    <location>
        <begin position="1495"/>
        <end position="1515"/>
    </location>
</feature>
<feature type="region of interest" description="Disordered" evidence="1">
    <location>
        <begin position="1371"/>
        <end position="1390"/>
    </location>
</feature>
<dbReference type="Pfam" id="PF00817">
    <property type="entry name" value="IMS"/>
    <property type="match status" value="1"/>
</dbReference>
<organism evidence="4 5">
    <name type="scientific">Plasmodium inui San Antonio 1</name>
    <dbReference type="NCBI Taxonomy" id="1237626"/>
    <lineage>
        <taxon>Eukaryota</taxon>
        <taxon>Sar</taxon>
        <taxon>Alveolata</taxon>
        <taxon>Apicomplexa</taxon>
        <taxon>Aconoidasida</taxon>
        <taxon>Haemosporida</taxon>
        <taxon>Plasmodiidae</taxon>
        <taxon>Plasmodium</taxon>
        <taxon>Plasmodium (Plasmodium)</taxon>
    </lineage>
</organism>
<sequence>MKLEYGGTKSFSKYMWLKDQKTPLSYNEKYSAEIEQAKRKDNKHNGEDSRHSRPLFTNCHFYIDDFVSLLSIYDSFNKGHSRYAEDEGQMERESPYQRTTLHRGEGHKGGLHSEWNNFTNPAEDRTVDRYDNSLNSQAKCSTPYNSCHFGDNNNYVNSWSNDFERAQFTKLHDRPVEEEEEINLDRTPTKSTHYDSVESLEDKYTSRERSEFDTLMKSYERVSTPKRIVRASYINKKEEIEIMIIQNGGFIHNALTSKVTHIISNNMALGSKKYMDYKKGIKKSKVFIVEDRYIFDCVKFQCRFPEQSYLPSVLRNNCRQITEFFPLKGWRGRTSGQVRTAGKMPSLVASYLRAPKCISVSAHCEEGGDSILRSSSKNGVIGNDSFSVKTPRDRIPIDKHLLMLNMHMSYANVKKFIVCNSSEYFRRLRKIYLKKELKENAFPGVGPNLYINKNTFEEFSRKHKILSHLSEEEINWIKKKSHLNINVKNVWENDMVHFFFNIVLKRNSQQEVGSPTVAPVEGRADGEEQAERFDSKSEDVSNAGGESGGGGEESTRQSGRGEERVGRSGGGSENGHNHLSTEGYVAEKLIKPVYDYLHNSRLYILGNWNYLSREFFKFEDINEKDKRKFVYIYIDFDNYFLNATVNGACEQSGKNRKIGSHEILCVCHSLKKEDSYSVISSTNYWGRKNKIRKGMLKREVTKMHKQNIRFVKYDFSNILRCSYLFLLILMNYSKNVRVLSIDESILQLFYQTEEEIFLTAKKIADDIYNLTKLSVSIGISSNLSMSRKAVAFCKKRFLFLDYYHHFCIFIMGKYFLGGETKEETKGEINRKEHVNSITSEGNFEKERAMQECHLDSVRGDQKGAARNEQGDDLVREENYAAERHPPKKAPFSSAELKNLFDEYLASAVAASNQVNSTSESTTSESTTSELTTSELTTSHCTTSHCTASNLSDLYFLDAMKDKRNPQVDSIFNMFVQANRSNLEHITNTFFDRIIHPISRFFFFYKKNEHYLDVLRQLNYSNGQFVHFNIYYLPVDGRAPALAGDDLSEDTFIKLKRKDCDRIDGKKCATVSVNYGVRFQNINDFYFLIYYMAKQFYIRLRIRKLKAKDLDVYFSIRDEEEDVNLVKYLGQGKVNKFIRKIELSHYTDSFFVYFFKVIYQFDSLVSSLSDIRGVQMVCSDVVSVEAFHNLGIRSILSYFPVGGKGNMKEVQGATLEAAQGAKLDTVQGAKLEAAQGAKLDTVQGAKLEAARREKLDTVQGAKLEAARREKVEAVQGAKMEAARGIKLDPVQGDKLDTVQGAKLEAARGIKTVQGAKLEAARGIKLDPVQGDKLDTVQGAKLKAVQEAESIALNMRDAQVHRPWWENVKFPKKRATHVQRHNRCAPGKKSKHRKLLPLIDDRRGESTIWYFFNRKKEVKAEKKVHISSDKCVPFSFRSVARKKIRINNKHKNNGSVRRTKNHLLPSSCNTPMKAEITGNYKIYDFFPRILMKRKRQSSTGSSTGSSTQSSAQSSTTTRHNDHVKKWIDENVLTTDKNIFDSIINKRVKRETHIKEEFNCCYVSYRRILENVMEKQKGETIMRDNQHVCANESFNDNIFCHSDIILSLYAMNRESEEGVFYTYTKKIISSYISHFNNLFENHNCQNDATDKYYLLKFVAAVVDSLCEELHRRRLLDVLHKFLKNFKHVWCMSCGEEENGKGNEKGEMGEKRSFPLLFHRTMVKYGVD</sequence>
<feature type="region of interest" description="Disordered" evidence="1">
    <location>
        <begin position="1494"/>
        <end position="1518"/>
    </location>
</feature>
<dbReference type="GO" id="GO:0003887">
    <property type="term" value="F:DNA-directed DNA polymerase activity"/>
    <property type="evidence" value="ECO:0007669"/>
    <property type="project" value="TreeGrafter"/>
</dbReference>
<dbReference type="PROSITE" id="PS50172">
    <property type="entry name" value="BRCT"/>
    <property type="match status" value="1"/>
</dbReference>
<dbReference type="GO" id="GO:0003684">
    <property type="term" value="F:damaged DNA binding"/>
    <property type="evidence" value="ECO:0007669"/>
    <property type="project" value="InterPro"/>
</dbReference>
<evidence type="ECO:0000256" key="1">
    <source>
        <dbReference type="SAM" id="MobiDB-lite"/>
    </source>
</evidence>
<dbReference type="RefSeq" id="XP_008815366.1">
    <property type="nucleotide sequence ID" value="XM_008817144.1"/>
</dbReference>
<dbReference type="VEuPathDB" id="PlasmoDB:C922_01541"/>
<feature type="region of interest" description="Disordered" evidence="1">
    <location>
        <begin position="511"/>
        <end position="579"/>
    </location>
</feature>
<dbReference type="GO" id="GO:0070987">
    <property type="term" value="P:error-free translesion synthesis"/>
    <property type="evidence" value="ECO:0007669"/>
    <property type="project" value="TreeGrafter"/>
</dbReference>
<gene>
    <name evidence="4" type="ORF">C922_01541</name>
</gene>
<dbReference type="OrthoDB" id="427711at2759"/>
<dbReference type="GO" id="GO:0042276">
    <property type="term" value="P:error-prone translesion synthesis"/>
    <property type="evidence" value="ECO:0007669"/>
    <property type="project" value="TreeGrafter"/>
</dbReference>
<protein>
    <recommendedName>
        <fullName evidence="6">DNA repair protein REV1</fullName>
    </recommendedName>
</protein>
<feature type="compositionally biased region" description="Basic and acidic residues" evidence="1">
    <location>
        <begin position="522"/>
        <end position="539"/>
    </location>
</feature>
<reference evidence="4 5" key="1">
    <citation type="submission" date="2013-02" db="EMBL/GenBank/DDBJ databases">
        <title>The Genome Sequence of Plasmodium inui San Antonio 1.</title>
        <authorList>
            <consortium name="The Broad Institute Genome Sequencing Platform"/>
            <consortium name="The Broad Institute Genome Sequencing Center for Infectious Disease"/>
            <person name="Neafsey D."/>
            <person name="Cheeseman I."/>
            <person name="Volkman S."/>
            <person name="Adams J."/>
            <person name="Walker B."/>
            <person name="Young S.K."/>
            <person name="Zeng Q."/>
            <person name="Gargeya S."/>
            <person name="Fitzgerald M."/>
            <person name="Haas B."/>
            <person name="Abouelleil A."/>
            <person name="Alvarado L."/>
            <person name="Arachchi H.M."/>
            <person name="Berlin A.M."/>
            <person name="Chapman S.B."/>
            <person name="Dewar J."/>
            <person name="Goldberg J."/>
            <person name="Griggs A."/>
            <person name="Gujja S."/>
            <person name="Hansen M."/>
            <person name="Howarth C."/>
            <person name="Imamovic A."/>
            <person name="Larimer J."/>
            <person name="McCowan C."/>
            <person name="Murphy C."/>
            <person name="Neiman D."/>
            <person name="Pearson M."/>
            <person name="Priest M."/>
            <person name="Roberts A."/>
            <person name="Saif S."/>
            <person name="Shea T."/>
            <person name="Sisk P."/>
            <person name="Sykes S."/>
            <person name="Wortman J."/>
            <person name="Nusbaum C."/>
            <person name="Birren B."/>
        </authorList>
    </citation>
    <scope>NUCLEOTIDE SEQUENCE [LARGE SCALE GENOMIC DNA]</scope>
    <source>
        <strain evidence="4 5">San Antonio 1</strain>
    </source>
</reference>
<name>W7AFW5_9APIC</name>
<dbReference type="EMBL" id="KI965464">
    <property type="protein sequence ID" value="EUD67929.1"/>
    <property type="molecule type" value="Genomic_DNA"/>
</dbReference>
<evidence type="ECO:0000259" key="2">
    <source>
        <dbReference type="PROSITE" id="PS50172"/>
    </source>
</evidence>
<dbReference type="GO" id="GO:0017125">
    <property type="term" value="F:deoxycytidyl transferase activity"/>
    <property type="evidence" value="ECO:0007669"/>
    <property type="project" value="TreeGrafter"/>
</dbReference>
<dbReference type="InterPro" id="IPR036420">
    <property type="entry name" value="BRCT_dom_sf"/>
</dbReference>
<dbReference type="InterPro" id="IPR043502">
    <property type="entry name" value="DNA/RNA_pol_sf"/>
</dbReference>
<dbReference type="Gene3D" id="3.40.1170.60">
    <property type="match status" value="1"/>
</dbReference>
<feature type="compositionally biased region" description="Basic and acidic residues" evidence="1">
    <location>
        <begin position="83"/>
        <end position="95"/>
    </location>
</feature>
<dbReference type="InterPro" id="IPR043128">
    <property type="entry name" value="Rev_trsase/Diguanyl_cyclase"/>
</dbReference>
<feature type="domain" description="UmuC" evidence="3">
    <location>
        <begin position="631"/>
        <end position="787"/>
    </location>
</feature>
<feature type="region of interest" description="Disordered" evidence="1">
    <location>
        <begin position="83"/>
        <end position="123"/>
    </location>
</feature>
<dbReference type="GeneID" id="20036815"/>
<proteinExistence type="predicted"/>
<feature type="domain" description="BRCT" evidence="2">
    <location>
        <begin position="236"/>
        <end position="311"/>
    </location>
</feature>
<dbReference type="InterPro" id="IPR001126">
    <property type="entry name" value="UmuC"/>
</dbReference>
<dbReference type="PANTHER" id="PTHR45990">
    <property type="entry name" value="DNA REPAIR PROTEIN REV1"/>
    <property type="match status" value="1"/>
</dbReference>
<feature type="compositionally biased region" description="Basic and acidic residues" evidence="1">
    <location>
        <begin position="553"/>
        <end position="566"/>
    </location>
</feature>
<dbReference type="Gene3D" id="3.30.70.270">
    <property type="match status" value="1"/>
</dbReference>
<evidence type="ECO:0000313" key="4">
    <source>
        <dbReference type="EMBL" id="EUD67929.1"/>
    </source>
</evidence>
<keyword evidence="5" id="KW-1185">Reference proteome</keyword>
<dbReference type="SUPFAM" id="SSF56672">
    <property type="entry name" value="DNA/RNA polymerases"/>
    <property type="match status" value="1"/>
</dbReference>
<dbReference type="Proteomes" id="UP000030640">
    <property type="component" value="Unassembled WGS sequence"/>
</dbReference>
<dbReference type="GO" id="GO:0006281">
    <property type="term" value="P:DNA repair"/>
    <property type="evidence" value="ECO:0007669"/>
    <property type="project" value="InterPro"/>
</dbReference>
<evidence type="ECO:0000313" key="5">
    <source>
        <dbReference type="Proteomes" id="UP000030640"/>
    </source>
</evidence>
<evidence type="ECO:0008006" key="6">
    <source>
        <dbReference type="Google" id="ProtNLM"/>
    </source>
</evidence>